<keyword evidence="3" id="KW-1185">Reference proteome</keyword>
<feature type="region of interest" description="Disordered" evidence="1">
    <location>
        <begin position="62"/>
        <end position="84"/>
    </location>
</feature>
<feature type="compositionally biased region" description="Low complexity" evidence="1">
    <location>
        <begin position="65"/>
        <end position="81"/>
    </location>
</feature>
<dbReference type="AlphaFoldDB" id="A0A1Y3B0G0"/>
<protein>
    <submittedName>
        <fullName evidence="2">Uncharacterized protein</fullName>
    </submittedName>
</protein>
<sequence length="97" mass="11309">MVMTALFEIDDHFWQQLLTDNNFSIQSSFVVVQKNNGSKARLMTIDSGDEQPKQIQSKLMKNRKQLSNQQQKSTTTTTNTTIKRHKSFVENIRKTFQ</sequence>
<dbReference type="EMBL" id="MUJZ01050442">
    <property type="protein sequence ID" value="OTF73717.1"/>
    <property type="molecule type" value="Genomic_DNA"/>
</dbReference>
<accession>A0A1Y3B0G0</accession>
<proteinExistence type="predicted"/>
<comment type="caution">
    <text evidence="2">The sequence shown here is derived from an EMBL/GenBank/DDBJ whole genome shotgun (WGS) entry which is preliminary data.</text>
</comment>
<dbReference type="Proteomes" id="UP000194236">
    <property type="component" value="Unassembled WGS sequence"/>
</dbReference>
<evidence type="ECO:0000313" key="3">
    <source>
        <dbReference type="Proteomes" id="UP000194236"/>
    </source>
</evidence>
<reference evidence="2 3" key="1">
    <citation type="submission" date="2017-03" db="EMBL/GenBank/DDBJ databases">
        <title>Genome Survey of Euroglyphus maynei.</title>
        <authorList>
            <person name="Arlian L.G."/>
            <person name="Morgan M.S."/>
            <person name="Rider S.D."/>
        </authorList>
    </citation>
    <scope>NUCLEOTIDE SEQUENCE [LARGE SCALE GENOMIC DNA]</scope>
    <source>
        <strain evidence="2">Arlian Lab</strain>
        <tissue evidence="2">Whole body</tissue>
    </source>
</reference>
<evidence type="ECO:0000256" key="1">
    <source>
        <dbReference type="SAM" id="MobiDB-lite"/>
    </source>
</evidence>
<name>A0A1Y3B0G0_EURMA</name>
<gene>
    <name evidence="2" type="ORF">BLA29_002692</name>
</gene>
<evidence type="ECO:0000313" key="2">
    <source>
        <dbReference type="EMBL" id="OTF73717.1"/>
    </source>
</evidence>
<organism evidence="2 3">
    <name type="scientific">Euroglyphus maynei</name>
    <name type="common">Mayne's house dust mite</name>
    <dbReference type="NCBI Taxonomy" id="6958"/>
    <lineage>
        <taxon>Eukaryota</taxon>
        <taxon>Metazoa</taxon>
        <taxon>Ecdysozoa</taxon>
        <taxon>Arthropoda</taxon>
        <taxon>Chelicerata</taxon>
        <taxon>Arachnida</taxon>
        <taxon>Acari</taxon>
        <taxon>Acariformes</taxon>
        <taxon>Sarcoptiformes</taxon>
        <taxon>Astigmata</taxon>
        <taxon>Psoroptidia</taxon>
        <taxon>Analgoidea</taxon>
        <taxon>Pyroglyphidae</taxon>
        <taxon>Pyroglyphinae</taxon>
        <taxon>Euroglyphus</taxon>
    </lineage>
</organism>